<sequence>MRAEPFLDNWAYLKVELNWLERLLLTAVARQRKDTKTIERISQTKADRVTSHWWKGVVNFEEVIASDSPADRRKSAPTASYQQQLDARIQASWQKGIGLALPILCDRLELNPFEKNAILIALAPEVHRRYAQMYGYLQTGEDTPERPTIDLVLRLLCRTDAEWRIARSSFLSSSRLIQSGLMTVEEPDQLFLMRSLKLSEACVNYLLSDAADFMELEELLEPQVSDVFARSVPRTPIDLVLPDPVLEQLQQICNQIQFTPQLKAWGFRQLPGVNALFIGAPGTGKTLSVQWIAQQLEMPLTEIDLAIVDHPAALIEDLIAEPPMVLLIKSAERWLKRSAPIEKVIELINSRRTFTCFSVRHRIAVPIALRSRFQFTIELPKPDAMARVQLWKQAFPAETPLSEFDWQTLAKQHRLTGGEIQAIAKAAAIQALSQEASEITLDHILQVLR</sequence>
<dbReference type="GO" id="GO:0005524">
    <property type="term" value="F:ATP binding"/>
    <property type="evidence" value="ECO:0007669"/>
    <property type="project" value="InterPro"/>
</dbReference>
<name>A0A1Z4J9U4_LEPBY</name>
<dbReference type="Proteomes" id="UP000217895">
    <property type="component" value="Chromosome"/>
</dbReference>
<protein>
    <recommendedName>
        <fullName evidence="1">AAA+ ATPase domain-containing protein</fullName>
    </recommendedName>
</protein>
<keyword evidence="3" id="KW-1185">Reference proteome</keyword>
<dbReference type="Gene3D" id="1.10.8.60">
    <property type="match status" value="1"/>
</dbReference>
<dbReference type="InterPro" id="IPR054472">
    <property type="entry name" value="WHD"/>
</dbReference>
<proteinExistence type="predicted"/>
<dbReference type="GO" id="GO:0016887">
    <property type="term" value="F:ATP hydrolysis activity"/>
    <property type="evidence" value="ECO:0007669"/>
    <property type="project" value="InterPro"/>
</dbReference>
<dbReference type="InterPro" id="IPR003959">
    <property type="entry name" value="ATPase_AAA_core"/>
</dbReference>
<dbReference type="EMBL" id="AP018203">
    <property type="protein sequence ID" value="BAY53481.1"/>
    <property type="molecule type" value="Genomic_DNA"/>
</dbReference>
<dbReference type="Pfam" id="PF00004">
    <property type="entry name" value="AAA"/>
    <property type="match status" value="1"/>
</dbReference>
<organism evidence="2 3">
    <name type="scientific">Leptolyngbya boryana NIES-2135</name>
    <dbReference type="NCBI Taxonomy" id="1973484"/>
    <lineage>
        <taxon>Bacteria</taxon>
        <taxon>Bacillati</taxon>
        <taxon>Cyanobacteriota</taxon>
        <taxon>Cyanophyceae</taxon>
        <taxon>Leptolyngbyales</taxon>
        <taxon>Leptolyngbyaceae</taxon>
        <taxon>Leptolyngbya group</taxon>
        <taxon>Leptolyngbya</taxon>
    </lineage>
</organism>
<dbReference type="InterPro" id="IPR027417">
    <property type="entry name" value="P-loop_NTPase"/>
</dbReference>
<dbReference type="SMART" id="SM00382">
    <property type="entry name" value="AAA"/>
    <property type="match status" value="1"/>
</dbReference>
<feature type="domain" description="AAA+ ATPase" evidence="1">
    <location>
        <begin position="271"/>
        <end position="383"/>
    </location>
</feature>
<accession>A0A1Z4J9U4</accession>
<dbReference type="Pfam" id="PF22977">
    <property type="entry name" value="WHD"/>
    <property type="match status" value="1"/>
</dbReference>
<dbReference type="Gene3D" id="3.40.50.300">
    <property type="entry name" value="P-loop containing nucleotide triphosphate hydrolases"/>
    <property type="match status" value="1"/>
</dbReference>
<dbReference type="SUPFAM" id="SSF52540">
    <property type="entry name" value="P-loop containing nucleoside triphosphate hydrolases"/>
    <property type="match status" value="1"/>
</dbReference>
<evidence type="ECO:0000259" key="1">
    <source>
        <dbReference type="SMART" id="SM00382"/>
    </source>
</evidence>
<gene>
    <name evidence="2" type="ORF">NIES2135_02860</name>
</gene>
<evidence type="ECO:0000313" key="2">
    <source>
        <dbReference type="EMBL" id="BAY53481.1"/>
    </source>
</evidence>
<reference evidence="2 3" key="1">
    <citation type="submission" date="2017-06" db="EMBL/GenBank/DDBJ databases">
        <title>Genome sequencing of cyanobaciteial culture collection at National Institute for Environmental Studies (NIES).</title>
        <authorList>
            <person name="Hirose Y."/>
            <person name="Shimura Y."/>
            <person name="Fujisawa T."/>
            <person name="Nakamura Y."/>
            <person name="Kawachi M."/>
        </authorList>
    </citation>
    <scope>NUCLEOTIDE SEQUENCE [LARGE SCALE GENOMIC DNA]</scope>
    <source>
        <strain evidence="2 3">NIES-2135</strain>
    </source>
</reference>
<dbReference type="AlphaFoldDB" id="A0A1Z4J9U4"/>
<dbReference type="InterPro" id="IPR003593">
    <property type="entry name" value="AAA+_ATPase"/>
</dbReference>
<evidence type="ECO:0000313" key="3">
    <source>
        <dbReference type="Proteomes" id="UP000217895"/>
    </source>
</evidence>